<protein>
    <submittedName>
        <fullName evidence="1">CST complex subunit TEN1-like protein</fullName>
    </submittedName>
</protein>
<dbReference type="EMBL" id="JX198687">
    <property type="protein sequence ID" value="AFP73236.1"/>
    <property type="molecule type" value="mRNA"/>
</dbReference>
<evidence type="ECO:0000313" key="1">
    <source>
        <dbReference type="EMBL" id="AFP73236.1"/>
    </source>
</evidence>
<dbReference type="AlphaFoldDB" id="J7GPL1"/>
<dbReference type="InterPro" id="IPR012340">
    <property type="entry name" value="NA-bd_OB-fold"/>
</dbReference>
<dbReference type="GO" id="GO:0032211">
    <property type="term" value="P:negative regulation of telomere maintenance via telomerase"/>
    <property type="evidence" value="ECO:0007669"/>
    <property type="project" value="TreeGrafter"/>
</dbReference>
<dbReference type="PANTHER" id="PTHR33905">
    <property type="entry name" value="CST COMPLEX SUBUNIT TEN1"/>
    <property type="match status" value="1"/>
</dbReference>
<organism evidence="1">
    <name type="scientific">Carica papaya</name>
    <name type="common">Papaya</name>
    <dbReference type="NCBI Taxonomy" id="3649"/>
    <lineage>
        <taxon>Eukaryota</taxon>
        <taxon>Viridiplantae</taxon>
        <taxon>Streptophyta</taxon>
        <taxon>Embryophyta</taxon>
        <taxon>Tracheophyta</taxon>
        <taxon>Spermatophyta</taxon>
        <taxon>Magnoliopsida</taxon>
        <taxon>eudicotyledons</taxon>
        <taxon>Gunneridae</taxon>
        <taxon>Pentapetalae</taxon>
        <taxon>rosids</taxon>
        <taxon>malvids</taxon>
        <taxon>Brassicales</taxon>
        <taxon>Caricaceae</taxon>
        <taxon>Carica</taxon>
    </lineage>
</organism>
<reference evidence="1" key="2">
    <citation type="submission" date="2012-06" db="EMBL/GenBank/DDBJ databases">
        <authorList>
            <person name="Shakirov E."/>
        </authorList>
    </citation>
    <scope>NUCLEOTIDE SEQUENCE</scope>
</reference>
<name>J7GPL1_CARPA</name>
<dbReference type="GO" id="GO:0010521">
    <property type="term" value="F:telomerase inhibitor activity"/>
    <property type="evidence" value="ECO:0007669"/>
    <property type="project" value="TreeGrafter"/>
</dbReference>
<dbReference type="GO" id="GO:0003697">
    <property type="term" value="F:single-stranded DNA binding"/>
    <property type="evidence" value="ECO:0007669"/>
    <property type="project" value="InterPro"/>
</dbReference>
<dbReference type="Gene3D" id="2.40.50.140">
    <property type="entry name" value="Nucleic acid-binding proteins"/>
    <property type="match status" value="1"/>
</dbReference>
<dbReference type="GO" id="GO:1990879">
    <property type="term" value="C:CST complex"/>
    <property type="evidence" value="ECO:0007669"/>
    <property type="project" value="InterPro"/>
</dbReference>
<proteinExistence type="evidence at transcript level"/>
<dbReference type="GO" id="GO:0042162">
    <property type="term" value="F:telomeric DNA binding"/>
    <property type="evidence" value="ECO:0007669"/>
    <property type="project" value="TreeGrafter"/>
</dbReference>
<dbReference type="InterPro" id="IPR029146">
    <property type="entry name" value="Ten1_animal_plant"/>
</dbReference>
<sequence>MESSEIKSGTLVTLQDLHPSSPFFQDGASFRVTGKRLASGNVVGLEEMQSYDGADGMREGCNYCYMSLIVQFKGAKYKYSAPKILVSCIIVEWLEEYSVETAIAVIADGDANLKIDTKNLRDLSFRIGSIYQFIGELHIQADNENEASPRYIQPNFFNSSSLSSPIPELTTGARVGRNVDGIDLNLYYQTLQLLRQFQAECIKKQELDAVQAMNEDIAG</sequence>
<dbReference type="Pfam" id="PF15490">
    <property type="entry name" value="Ten1_2"/>
    <property type="match status" value="1"/>
</dbReference>
<reference evidence="1" key="1">
    <citation type="journal article" date="2012" name="Front. Plant Sci.">
        <title>Selaginella moellendorffii telomeres: conserved and unique features in an ancient land plant lineage.</title>
        <authorList>
            <person name="Shakirov E.V."/>
            <person name="Shippen D.E."/>
        </authorList>
    </citation>
    <scope>NUCLEOTIDE SEQUENCE</scope>
</reference>
<accession>J7GPL1</accession>
<dbReference type="PANTHER" id="PTHR33905:SF1">
    <property type="entry name" value="CST COMPLEX SUBUNIT TEN1"/>
    <property type="match status" value="1"/>
</dbReference>